<reference evidence="3 4" key="2">
    <citation type="submission" date="2024-06" db="EMBL/GenBank/DDBJ databases">
        <title>Thioclava kandeliae sp. nov. from a rhizosphere soil sample of Kandelia candel in a mangrove.</title>
        <authorList>
            <person name="Mu T."/>
        </authorList>
    </citation>
    <scope>NUCLEOTIDE SEQUENCE [LARGE SCALE GENOMIC DNA]</scope>
    <source>
        <strain evidence="3 4">CPCC 100088</strain>
    </source>
</reference>
<dbReference type="EMBL" id="JAYWLC010000011">
    <property type="protein sequence ID" value="MER5172746.1"/>
    <property type="molecule type" value="Genomic_DNA"/>
</dbReference>
<keyword evidence="1" id="KW-0732">Signal</keyword>
<keyword evidence="4" id="KW-1185">Reference proteome</keyword>
<gene>
    <name evidence="3" type="ORF">VSX56_13275</name>
</gene>
<dbReference type="Pfam" id="PF03797">
    <property type="entry name" value="Autotransporter"/>
    <property type="match status" value="1"/>
</dbReference>
<reference evidence="3 4" key="1">
    <citation type="submission" date="2024-01" db="EMBL/GenBank/DDBJ databases">
        <authorList>
            <person name="Deng Y."/>
            <person name="Su J."/>
        </authorList>
    </citation>
    <scope>NUCLEOTIDE SEQUENCE [LARGE SCALE GENOMIC DNA]</scope>
    <source>
        <strain evidence="3 4">CPCC 100088</strain>
    </source>
</reference>
<proteinExistence type="predicted"/>
<organism evidence="3 4">
    <name type="scientific">Thioclava kandeliae</name>
    <dbReference type="NCBI Taxonomy" id="3070818"/>
    <lineage>
        <taxon>Bacteria</taxon>
        <taxon>Pseudomonadati</taxon>
        <taxon>Pseudomonadota</taxon>
        <taxon>Alphaproteobacteria</taxon>
        <taxon>Rhodobacterales</taxon>
        <taxon>Paracoccaceae</taxon>
        <taxon>Thioclava</taxon>
    </lineage>
</organism>
<feature type="chain" id="PRO_5047261588" evidence="1">
    <location>
        <begin position="31"/>
        <end position="344"/>
    </location>
</feature>
<dbReference type="Gene3D" id="2.40.128.130">
    <property type="entry name" value="Autotransporter beta-domain"/>
    <property type="match status" value="1"/>
</dbReference>
<dbReference type="SMART" id="SM00869">
    <property type="entry name" value="Autotransporter"/>
    <property type="match status" value="1"/>
</dbReference>
<sequence>MNRRALQRGTLPAIMTVFLCASLSMPQAAAASEADFPTARETSVALAGLQKMRQDRLLARQPNVLDFMFENSKERVFDAHLTDELGDLSFNTAKGRQSWAVVESNWTRSESSSLQYSFASLGAHKKLNNRFYIGAMAELDAADRKVDADASGDGVGFLVGPYLAGRLPKTELDWSMRLLHGRTNNQFAPDGSIRRDAESQRTLFQARMEGRFEMGTTELTPNIIASHVNELTDHFRIADGTRIDGEELSLSQFSAGVEFAHPLESSWAKMGLTGQFALVAQHSMGTGLLDEAYPATDWFTSRVEVGVDMDRKGLGTLSTRFGVDGVEGDLTDQIHLSLMFERKL</sequence>
<evidence type="ECO:0000313" key="4">
    <source>
        <dbReference type="Proteomes" id="UP001438953"/>
    </source>
</evidence>
<feature type="signal peptide" evidence="1">
    <location>
        <begin position="1"/>
        <end position="30"/>
    </location>
</feature>
<name>A0ABV1SJC6_9RHOB</name>
<dbReference type="Proteomes" id="UP001438953">
    <property type="component" value="Unassembled WGS sequence"/>
</dbReference>
<dbReference type="InterPro" id="IPR005546">
    <property type="entry name" value="Autotransporte_beta"/>
</dbReference>
<evidence type="ECO:0000256" key="1">
    <source>
        <dbReference type="SAM" id="SignalP"/>
    </source>
</evidence>
<evidence type="ECO:0000259" key="2">
    <source>
        <dbReference type="SMART" id="SM00869"/>
    </source>
</evidence>
<dbReference type="SUPFAM" id="SSF103515">
    <property type="entry name" value="Autotransporter"/>
    <property type="match status" value="1"/>
</dbReference>
<feature type="domain" description="Autotransporter" evidence="2">
    <location>
        <begin position="95"/>
        <end position="334"/>
    </location>
</feature>
<accession>A0ABV1SJC6</accession>
<protein>
    <submittedName>
        <fullName evidence="3">Autotransporter domain-containing protein</fullName>
    </submittedName>
</protein>
<evidence type="ECO:0000313" key="3">
    <source>
        <dbReference type="EMBL" id="MER5172746.1"/>
    </source>
</evidence>
<comment type="caution">
    <text evidence="3">The sequence shown here is derived from an EMBL/GenBank/DDBJ whole genome shotgun (WGS) entry which is preliminary data.</text>
</comment>
<dbReference type="InterPro" id="IPR036709">
    <property type="entry name" value="Autotransporte_beta_dom_sf"/>
</dbReference>
<dbReference type="RefSeq" id="WP_350937761.1">
    <property type="nucleotide sequence ID" value="NZ_JAYWLC010000011.1"/>
</dbReference>